<reference evidence="7" key="3">
    <citation type="submission" date="2010-09" db="EMBL/GenBank/DDBJ databases">
        <title>Annotation of Gaeumannomyces graminis var. tritici R3-111a-1.</title>
        <authorList>
            <consortium name="The Broad Institute Genome Sequencing Platform"/>
            <person name="Ma L.-J."/>
            <person name="Dead R."/>
            <person name="Young S.K."/>
            <person name="Zeng Q."/>
            <person name="Gargeya S."/>
            <person name="Fitzgerald M."/>
            <person name="Haas B."/>
            <person name="Abouelleil A."/>
            <person name="Alvarado L."/>
            <person name="Arachchi H.M."/>
            <person name="Berlin A."/>
            <person name="Brown A."/>
            <person name="Chapman S.B."/>
            <person name="Chen Z."/>
            <person name="Dunbar C."/>
            <person name="Freedman E."/>
            <person name="Gearin G."/>
            <person name="Gellesch M."/>
            <person name="Goldberg J."/>
            <person name="Griggs A."/>
            <person name="Gujja S."/>
            <person name="Heiman D."/>
            <person name="Howarth C."/>
            <person name="Larson L."/>
            <person name="Lui A."/>
            <person name="MacDonald P.J.P."/>
            <person name="Mehta T."/>
            <person name="Montmayeur A."/>
            <person name="Murphy C."/>
            <person name="Neiman D."/>
            <person name="Pearson M."/>
            <person name="Priest M."/>
            <person name="Roberts A."/>
            <person name="Saif S."/>
            <person name="Shea T."/>
            <person name="Shenoy N."/>
            <person name="Sisk P."/>
            <person name="Stolte C."/>
            <person name="Sykes S."/>
            <person name="Yandava C."/>
            <person name="Wortman J."/>
            <person name="Nusbaum C."/>
            <person name="Birren B."/>
        </authorList>
    </citation>
    <scope>NUCLEOTIDE SEQUENCE</scope>
    <source>
        <strain evidence="7">R3-111a-1</strain>
    </source>
</reference>
<accession>J3NZ32</accession>
<dbReference type="Pfam" id="PF12937">
    <property type="entry name" value="F-box-like"/>
    <property type="match status" value="1"/>
</dbReference>
<feature type="compositionally biased region" description="Pro residues" evidence="4">
    <location>
        <begin position="676"/>
        <end position="686"/>
    </location>
</feature>
<dbReference type="Proteomes" id="UP000006039">
    <property type="component" value="Unassembled WGS sequence"/>
</dbReference>
<keyword evidence="2" id="KW-0677">Repeat</keyword>
<reference evidence="7" key="2">
    <citation type="submission" date="2010-07" db="EMBL/GenBank/DDBJ databases">
        <authorList>
            <consortium name="The Broad Institute Genome Sequencing Platform"/>
            <consortium name="Broad Institute Genome Sequencing Center for Infectious Disease"/>
            <person name="Ma L.-J."/>
            <person name="Dead R."/>
            <person name="Young S."/>
            <person name="Zeng Q."/>
            <person name="Koehrsen M."/>
            <person name="Alvarado L."/>
            <person name="Berlin A."/>
            <person name="Chapman S.B."/>
            <person name="Chen Z."/>
            <person name="Freedman E."/>
            <person name="Gellesch M."/>
            <person name="Goldberg J."/>
            <person name="Griggs A."/>
            <person name="Gujja S."/>
            <person name="Heilman E.R."/>
            <person name="Heiman D."/>
            <person name="Hepburn T."/>
            <person name="Howarth C."/>
            <person name="Jen D."/>
            <person name="Larson L."/>
            <person name="Mehta T."/>
            <person name="Neiman D."/>
            <person name="Pearson M."/>
            <person name="Roberts A."/>
            <person name="Saif S."/>
            <person name="Shea T."/>
            <person name="Shenoy N."/>
            <person name="Sisk P."/>
            <person name="Stolte C."/>
            <person name="Sykes S."/>
            <person name="Walk T."/>
            <person name="White J."/>
            <person name="Yandava C."/>
            <person name="Haas B."/>
            <person name="Nusbaum C."/>
            <person name="Birren B."/>
        </authorList>
    </citation>
    <scope>NUCLEOTIDE SEQUENCE</scope>
    <source>
        <strain evidence="7">R3-111a-1</strain>
    </source>
</reference>
<dbReference type="GO" id="GO:0019005">
    <property type="term" value="C:SCF ubiquitin ligase complex"/>
    <property type="evidence" value="ECO:0007669"/>
    <property type="project" value="TreeGrafter"/>
</dbReference>
<evidence type="ECO:0000256" key="1">
    <source>
        <dbReference type="ARBA" id="ARBA00022614"/>
    </source>
</evidence>
<dbReference type="SMART" id="SM00367">
    <property type="entry name" value="LRR_CC"/>
    <property type="match status" value="12"/>
</dbReference>
<feature type="compositionally biased region" description="Polar residues" evidence="4">
    <location>
        <begin position="818"/>
        <end position="829"/>
    </location>
</feature>
<dbReference type="SUPFAM" id="SSF52047">
    <property type="entry name" value="RNI-like"/>
    <property type="match status" value="1"/>
</dbReference>
<keyword evidence="3" id="KW-0833">Ubl conjugation pathway</keyword>
<dbReference type="HOGENOM" id="CLU_010840_3_0_1"/>
<dbReference type="OrthoDB" id="10257471at2759"/>
<evidence type="ECO:0000259" key="6">
    <source>
        <dbReference type="Pfam" id="PF25372"/>
    </source>
</evidence>
<feature type="compositionally biased region" description="Low complexity" evidence="4">
    <location>
        <begin position="734"/>
        <end position="756"/>
    </location>
</feature>
<evidence type="ECO:0000259" key="5">
    <source>
        <dbReference type="Pfam" id="PF12937"/>
    </source>
</evidence>
<reference evidence="9" key="1">
    <citation type="submission" date="2010-07" db="EMBL/GenBank/DDBJ databases">
        <title>The genome sequence of Gaeumannomyces graminis var. tritici strain R3-111a-1.</title>
        <authorList>
            <consortium name="The Broad Institute Genome Sequencing Platform"/>
            <person name="Ma L.-J."/>
            <person name="Dead R."/>
            <person name="Young S."/>
            <person name="Zeng Q."/>
            <person name="Koehrsen M."/>
            <person name="Alvarado L."/>
            <person name="Berlin A."/>
            <person name="Chapman S.B."/>
            <person name="Chen Z."/>
            <person name="Freedman E."/>
            <person name="Gellesch M."/>
            <person name="Goldberg J."/>
            <person name="Griggs A."/>
            <person name="Gujja S."/>
            <person name="Heilman E.R."/>
            <person name="Heiman D."/>
            <person name="Hepburn T."/>
            <person name="Howarth C."/>
            <person name="Jen D."/>
            <person name="Larson L."/>
            <person name="Mehta T."/>
            <person name="Neiman D."/>
            <person name="Pearson M."/>
            <person name="Roberts A."/>
            <person name="Saif S."/>
            <person name="Shea T."/>
            <person name="Shenoy N."/>
            <person name="Sisk P."/>
            <person name="Stolte C."/>
            <person name="Sykes S."/>
            <person name="Walk T."/>
            <person name="White J."/>
            <person name="Yandava C."/>
            <person name="Haas B."/>
            <person name="Nusbaum C."/>
            <person name="Birren B."/>
        </authorList>
    </citation>
    <scope>NUCLEOTIDE SEQUENCE [LARGE SCALE GENOMIC DNA]</scope>
    <source>
        <strain evidence="9">R3-111a-1</strain>
    </source>
</reference>
<gene>
    <name evidence="8" type="primary">20346990</name>
    <name evidence="7" type="ORF">GGTG_06532</name>
</gene>
<evidence type="ECO:0000256" key="2">
    <source>
        <dbReference type="ARBA" id="ARBA00022737"/>
    </source>
</evidence>
<dbReference type="GO" id="GO:0031146">
    <property type="term" value="P:SCF-dependent proteasomal ubiquitin-dependent protein catabolic process"/>
    <property type="evidence" value="ECO:0007669"/>
    <property type="project" value="TreeGrafter"/>
</dbReference>
<evidence type="ECO:0000256" key="3">
    <source>
        <dbReference type="ARBA" id="ARBA00022786"/>
    </source>
</evidence>
<dbReference type="PANTHER" id="PTHR13318">
    <property type="entry name" value="PARTNER OF PAIRED, ISOFORM B-RELATED"/>
    <property type="match status" value="1"/>
</dbReference>
<dbReference type="EnsemblFungi" id="EJT76615">
    <property type="protein sequence ID" value="EJT76615"/>
    <property type="gene ID" value="GGTG_06532"/>
</dbReference>
<feature type="region of interest" description="Disordered" evidence="4">
    <location>
        <begin position="726"/>
        <end position="829"/>
    </location>
</feature>
<feature type="region of interest" description="Disordered" evidence="4">
    <location>
        <begin position="671"/>
        <end position="698"/>
    </location>
</feature>
<feature type="domain" description="F-box/LRR-repeat protein 15-like leucin rich repeat" evidence="6">
    <location>
        <begin position="228"/>
        <end position="467"/>
    </location>
</feature>
<feature type="compositionally biased region" description="Low complexity" evidence="4">
    <location>
        <begin position="48"/>
        <end position="58"/>
    </location>
</feature>
<keyword evidence="9" id="KW-1185">Reference proteome</keyword>
<feature type="region of interest" description="Disordered" evidence="4">
    <location>
        <begin position="1"/>
        <end position="79"/>
    </location>
</feature>
<dbReference type="InterPro" id="IPR057207">
    <property type="entry name" value="FBXL15_LRR"/>
</dbReference>
<name>J3NZ32_GAET3</name>
<protein>
    <submittedName>
        <fullName evidence="7">SCF E3 ubiquitin ligase complex F-box protein grrA</fullName>
    </submittedName>
</protein>
<feature type="domain" description="F-box" evidence="5">
    <location>
        <begin position="96"/>
        <end position="141"/>
    </location>
</feature>
<feature type="compositionally biased region" description="Polar residues" evidence="4">
    <location>
        <begin position="69"/>
        <end position="79"/>
    </location>
</feature>
<reference evidence="8" key="5">
    <citation type="submission" date="2018-04" db="UniProtKB">
        <authorList>
            <consortium name="EnsemblFungi"/>
        </authorList>
    </citation>
    <scope>IDENTIFICATION</scope>
    <source>
        <strain evidence="8">R3-111a-1</strain>
    </source>
</reference>
<dbReference type="SUPFAM" id="SSF81383">
    <property type="entry name" value="F-box domain"/>
    <property type="match status" value="1"/>
</dbReference>
<evidence type="ECO:0000313" key="7">
    <source>
        <dbReference type="EMBL" id="EJT76615.1"/>
    </source>
</evidence>
<dbReference type="Gene3D" id="3.80.10.10">
    <property type="entry name" value="Ribonuclease Inhibitor"/>
    <property type="match status" value="3"/>
</dbReference>
<proteinExistence type="predicted"/>
<feature type="compositionally biased region" description="Low complexity" evidence="4">
    <location>
        <begin position="687"/>
        <end position="696"/>
    </location>
</feature>
<dbReference type="InterPro" id="IPR032675">
    <property type="entry name" value="LRR_dom_sf"/>
</dbReference>
<evidence type="ECO:0000313" key="8">
    <source>
        <dbReference type="EnsemblFungi" id="EJT76615"/>
    </source>
</evidence>
<dbReference type="GeneID" id="20346990"/>
<dbReference type="InterPro" id="IPR006553">
    <property type="entry name" value="Leu-rich_rpt_Cys-con_subtyp"/>
</dbReference>
<dbReference type="AlphaFoldDB" id="J3NZ32"/>
<dbReference type="GO" id="GO:0016874">
    <property type="term" value="F:ligase activity"/>
    <property type="evidence" value="ECO:0007669"/>
    <property type="project" value="UniProtKB-KW"/>
</dbReference>
<organism evidence="7">
    <name type="scientific">Gaeumannomyces tritici (strain R3-111a-1)</name>
    <name type="common">Wheat and barley take-all root rot fungus</name>
    <name type="synonym">Gaeumannomyces graminis var. tritici</name>
    <dbReference type="NCBI Taxonomy" id="644352"/>
    <lineage>
        <taxon>Eukaryota</taxon>
        <taxon>Fungi</taxon>
        <taxon>Dikarya</taxon>
        <taxon>Ascomycota</taxon>
        <taxon>Pezizomycotina</taxon>
        <taxon>Sordariomycetes</taxon>
        <taxon>Sordariomycetidae</taxon>
        <taxon>Magnaporthales</taxon>
        <taxon>Magnaporthaceae</taxon>
        <taxon>Gaeumannomyces</taxon>
    </lineage>
</organism>
<dbReference type="InterPro" id="IPR001810">
    <property type="entry name" value="F-box_dom"/>
</dbReference>
<reference evidence="8" key="4">
    <citation type="journal article" date="2015" name="G3 (Bethesda)">
        <title>Genome sequences of three phytopathogenic species of the Magnaporthaceae family of fungi.</title>
        <authorList>
            <person name="Okagaki L.H."/>
            <person name="Nunes C.C."/>
            <person name="Sailsbery J."/>
            <person name="Clay B."/>
            <person name="Brown D."/>
            <person name="John T."/>
            <person name="Oh Y."/>
            <person name="Young N."/>
            <person name="Fitzgerald M."/>
            <person name="Haas B.J."/>
            <person name="Zeng Q."/>
            <person name="Young S."/>
            <person name="Adiconis X."/>
            <person name="Fan L."/>
            <person name="Levin J.Z."/>
            <person name="Mitchell T.K."/>
            <person name="Okubara P.A."/>
            <person name="Farman M.L."/>
            <person name="Kohn L.M."/>
            <person name="Birren B."/>
            <person name="Ma L.-J."/>
            <person name="Dean R.A."/>
        </authorList>
    </citation>
    <scope>NUCLEOTIDE SEQUENCE</scope>
    <source>
        <strain evidence="8">R3-111a-1</strain>
    </source>
</reference>
<dbReference type="EMBL" id="GL385397">
    <property type="protein sequence ID" value="EJT76615.1"/>
    <property type="molecule type" value="Genomic_DNA"/>
</dbReference>
<dbReference type="RefSeq" id="XP_009222615.1">
    <property type="nucleotide sequence ID" value="XM_009224351.1"/>
</dbReference>
<dbReference type="InterPro" id="IPR036047">
    <property type="entry name" value="F-box-like_dom_sf"/>
</dbReference>
<keyword evidence="1" id="KW-0433">Leucine-rich repeat</keyword>
<evidence type="ECO:0000313" key="9">
    <source>
        <dbReference type="Proteomes" id="UP000006039"/>
    </source>
</evidence>
<dbReference type="PANTHER" id="PTHR13318:SF105">
    <property type="entry name" value="F-BOX_LRR-REPEAT PROTEIN 3"/>
    <property type="match status" value="1"/>
</dbReference>
<dbReference type="FunFam" id="3.80.10.10:FF:000251">
    <property type="entry name" value="Ubiquitin ligase complex F-box protein GRR1"/>
    <property type="match status" value="1"/>
</dbReference>
<evidence type="ECO:0000256" key="4">
    <source>
        <dbReference type="SAM" id="MobiDB-lite"/>
    </source>
</evidence>
<sequence length="829" mass="88580">MSSVTGPGPGPDAPQAGLATRPERRQGQPQAPSLDAIATQTDARDSRSSSSTNSPAPNEIEESDFYLGSNDSQSSLGVPNLQDMQVTDDVNCLPPINRLPNEILISIFSRLASPADQLRCMLTCKRWAKNTVDLLWHRPSCTSWEKHSMICQTLGQEAPYFAYPHFIKRLNLAALADKVNDGSVMPLSGCNRVERLTLTSCKGLTDSGLIALVQDNSHLLALDMSSVDQITDASILAIAEHCKRLQGLNVSGCTRISNDSMAVLAQSCRYIKRLKLNDCRQLGDTAIQAFAESCPNLLEIDLMQCRNVGNASITSVLSKALSLRELRLVFCDLIDDGAFLSLPNTRFEHLRILDLTSCSALTDRAVEKIINVAPRVRNLVLSKCRNITDAAVHAIAELGKNLHYVHLGHCHNITDEAVKKLVAKCNRIRYIDLGCCTHLTDDSVTQLATLPKLKRIGLVKCSGITDESIFALAKANQRHRQRRDAQGNPIQNSYYSQSSLERVHLSYCTNLTLKGIIRLLNSCPRLTHLSLTGVQAFLREDLSAFCRDAPPEFTEHQRNVFLVFSGDGVKNLRRYLNSPTFADLHENRGPAFQSRRHSLPGGGPLVQGTNHLQATLDASFDAEEQEPDAIDDDDGMEDGDGMVVDAQPFVNNNMPLNPGIPNNFTHYAITGVAGPAQPPPPPPIPGAPGQQFAPGGVFPGAGFGGAGYHHHPFVVSADNNAPAPPYSHGATLEAGLAGPSSGISGSGSSAAHAGQGHTHGDLGISTSSTAPIPRQSASGAGSLGSGAGPSTAPLQSIAGLASIREDTPSELPDAEGSPVSSSGNTPPHA</sequence>
<dbReference type="VEuPathDB" id="FungiDB:GGTG_06532"/>
<keyword evidence="7" id="KW-0436">Ligase</keyword>
<dbReference type="Pfam" id="PF25372">
    <property type="entry name" value="DUF7885"/>
    <property type="match status" value="1"/>
</dbReference>
<dbReference type="eggNOG" id="KOG1947">
    <property type="taxonomic scope" value="Eukaryota"/>
</dbReference>
<dbReference type="STRING" id="644352.J3NZ32"/>